<dbReference type="Pfam" id="PF00089">
    <property type="entry name" value="Trypsin"/>
    <property type="match status" value="1"/>
</dbReference>
<dbReference type="InterPro" id="IPR009003">
    <property type="entry name" value="Peptidase_S1_PA"/>
</dbReference>
<evidence type="ECO:0000259" key="2">
    <source>
        <dbReference type="SMART" id="SM00020"/>
    </source>
</evidence>
<gene>
    <name evidence="3" type="ORF">ILUMI_14962</name>
</gene>
<dbReference type="PANTHER" id="PTHR24253:SF153">
    <property type="entry name" value="SERINE PROTEASE HEPSIN"/>
    <property type="match status" value="1"/>
</dbReference>
<keyword evidence="4" id="KW-1185">Reference proteome</keyword>
<proteinExistence type="predicted"/>
<dbReference type="SUPFAM" id="SSF50494">
    <property type="entry name" value="Trypsin-like serine proteases"/>
    <property type="match status" value="1"/>
</dbReference>
<dbReference type="PANTHER" id="PTHR24253">
    <property type="entry name" value="TRANSMEMBRANE PROTEASE SERINE"/>
    <property type="match status" value="1"/>
</dbReference>
<protein>
    <recommendedName>
        <fullName evidence="2">Peptidase S1 domain-containing protein</fullName>
    </recommendedName>
</protein>
<evidence type="ECO:0000313" key="3">
    <source>
        <dbReference type="EMBL" id="KAF2891211.1"/>
    </source>
</evidence>
<evidence type="ECO:0000313" key="4">
    <source>
        <dbReference type="Proteomes" id="UP000801492"/>
    </source>
</evidence>
<dbReference type="SMART" id="SM00020">
    <property type="entry name" value="Tryp_SPc"/>
    <property type="match status" value="1"/>
</dbReference>
<dbReference type="Proteomes" id="UP000801492">
    <property type="component" value="Unassembled WGS sequence"/>
</dbReference>
<dbReference type="EMBL" id="VTPC01036625">
    <property type="protein sequence ID" value="KAF2891211.1"/>
    <property type="molecule type" value="Genomic_DNA"/>
</dbReference>
<dbReference type="OrthoDB" id="6339452at2759"/>
<comment type="caution">
    <text evidence="3">The sequence shown here is derived from an EMBL/GenBank/DDBJ whole genome shotgun (WGS) entry which is preliminary data.</text>
</comment>
<dbReference type="AlphaFoldDB" id="A0A8K0GA01"/>
<keyword evidence="1" id="KW-1015">Disulfide bond</keyword>
<feature type="non-terminal residue" evidence="3">
    <location>
        <position position="193"/>
    </location>
</feature>
<dbReference type="InterPro" id="IPR043504">
    <property type="entry name" value="Peptidase_S1_PA_chymotrypsin"/>
</dbReference>
<dbReference type="GO" id="GO:0004252">
    <property type="term" value="F:serine-type endopeptidase activity"/>
    <property type="evidence" value="ECO:0007669"/>
    <property type="project" value="InterPro"/>
</dbReference>
<dbReference type="GO" id="GO:0006508">
    <property type="term" value="P:proteolysis"/>
    <property type="evidence" value="ECO:0007669"/>
    <property type="project" value="InterPro"/>
</dbReference>
<sequence length="193" mass="21813">NGALKLESIYTIKLGVYNNCQSEPNQRQFRSQKVDLHDNYFTELPYFDIALITLDRDATGFMPVCLPNKVAQSETRGREGWVQGLGHLNHDSRAAPCTLQEARLLIYPEETCIKMLNSTENDVEAFVHAFCAGYLEGKIDTCQVNQIILILERVSGTYVSAFLCHYRMGFKKCNSLQTAYNPLVKSLVSSHLI</sequence>
<name>A0A8K0GA01_IGNLU</name>
<accession>A0A8K0GA01</accession>
<dbReference type="Gene3D" id="2.40.10.10">
    <property type="entry name" value="Trypsin-like serine proteases"/>
    <property type="match status" value="2"/>
</dbReference>
<organism evidence="3 4">
    <name type="scientific">Ignelater luminosus</name>
    <name type="common">Cucubano</name>
    <name type="synonym">Pyrophorus luminosus</name>
    <dbReference type="NCBI Taxonomy" id="2038154"/>
    <lineage>
        <taxon>Eukaryota</taxon>
        <taxon>Metazoa</taxon>
        <taxon>Ecdysozoa</taxon>
        <taxon>Arthropoda</taxon>
        <taxon>Hexapoda</taxon>
        <taxon>Insecta</taxon>
        <taxon>Pterygota</taxon>
        <taxon>Neoptera</taxon>
        <taxon>Endopterygota</taxon>
        <taxon>Coleoptera</taxon>
        <taxon>Polyphaga</taxon>
        <taxon>Elateriformia</taxon>
        <taxon>Elateroidea</taxon>
        <taxon>Elateridae</taxon>
        <taxon>Agrypninae</taxon>
        <taxon>Pyrophorini</taxon>
        <taxon>Ignelater</taxon>
    </lineage>
</organism>
<reference evidence="3" key="1">
    <citation type="submission" date="2019-08" db="EMBL/GenBank/DDBJ databases">
        <title>The genome of the North American firefly Photinus pyralis.</title>
        <authorList>
            <consortium name="Photinus pyralis genome working group"/>
            <person name="Fallon T.R."/>
            <person name="Sander Lower S.E."/>
            <person name="Weng J.-K."/>
        </authorList>
    </citation>
    <scope>NUCLEOTIDE SEQUENCE</scope>
    <source>
        <strain evidence="3">TRF0915ILg1</strain>
        <tissue evidence="3">Whole body</tissue>
    </source>
</reference>
<feature type="domain" description="Peptidase S1" evidence="2">
    <location>
        <begin position="7"/>
        <end position="162"/>
    </location>
</feature>
<dbReference type="InterPro" id="IPR001254">
    <property type="entry name" value="Trypsin_dom"/>
</dbReference>
<evidence type="ECO:0000256" key="1">
    <source>
        <dbReference type="ARBA" id="ARBA00023157"/>
    </source>
</evidence>